<name>A0A0V0RLE7_9BILA</name>
<gene>
    <name evidence="1" type="ORF">T07_2661</name>
</gene>
<protein>
    <submittedName>
        <fullName evidence="1">Uncharacterized protein</fullName>
    </submittedName>
</protein>
<reference evidence="1 2" key="1">
    <citation type="submission" date="2015-01" db="EMBL/GenBank/DDBJ databases">
        <title>Evolution of Trichinella species and genotypes.</title>
        <authorList>
            <person name="Korhonen P.K."/>
            <person name="Edoardo P."/>
            <person name="Giuseppe L.R."/>
            <person name="Gasser R.B."/>
        </authorList>
    </citation>
    <scope>NUCLEOTIDE SEQUENCE [LARGE SCALE GENOMIC DNA]</scope>
    <source>
        <strain evidence="1">ISS37</strain>
    </source>
</reference>
<evidence type="ECO:0000313" key="1">
    <source>
        <dbReference type="EMBL" id="KRX15345.1"/>
    </source>
</evidence>
<accession>A0A0V0RLE7</accession>
<sequence>MPSVGKRGKFFKCDASSDVVVQFHDAPRIGKGARFQIKCQSSLAKLIRGLAAAAKTLRRMGLAASRRNSPRVKIEEDESSISIYMRVLVDERSGSGKCQPSNFNMLQLNLKNELRQSSFGIFLR</sequence>
<dbReference type="EMBL" id="JYDL01000134">
    <property type="protein sequence ID" value="KRX15345.1"/>
    <property type="molecule type" value="Genomic_DNA"/>
</dbReference>
<dbReference type="Proteomes" id="UP000054630">
    <property type="component" value="Unassembled WGS sequence"/>
</dbReference>
<comment type="caution">
    <text evidence="1">The sequence shown here is derived from an EMBL/GenBank/DDBJ whole genome shotgun (WGS) entry which is preliminary data.</text>
</comment>
<evidence type="ECO:0000313" key="2">
    <source>
        <dbReference type="Proteomes" id="UP000054630"/>
    </source>
</evidence>
<organism evidence="1 2">
    <name type="scientific">Trichinella nelsoni</name>
    <dbReference type="NCBI Taxonomy" id="6336"/>
    <lineage>
        <taxon>Eukaryota</taxon>
        <taxon>Metazoa</taxon>
        <taxon>Ecdysozoa</taxon>
        <taxon>Nematoda</taxon>
        <taxon>Enoplea</taxon>
        <taxon>Dorylaimia</taxon>
        <taxon>Trichinellida</taxon>
        <taxon>Trichinellidae</taxon>
        <taxon>Trichinella</taxon>
    </lineage>
</organism>
<dbReference type="AlphaFoldDB" id="A0A0V0RLE7"/>
<proteinExistence type="predicted"/>
<keyword evidence="2" id="KW-1185">Reference proteome</keyword>